<keyword evidence="3" id="KW-1185">Reference proteome</keyword>
<dbReference type="OrthoDB" id="1467932at2"/>
<name>A0A6N8J443_9BACT</name>
<evidence type="ECO:0008006" key="4">
    <source>
        <dbReference type="Google" id="ProtNLM"/>
    </source>
</evidence>
<protein>
    <recommendedName>
        <fullName evidence="4">Cell division protein ZapB</fullName>
    </recommendedName>
</protein>
<dbReference type="Proteomes" id="UP000468388">
    <property type="component" value="Unassembled WGS sequence"/>
</dbReference>
<comment type="caution">
    <text evidence="2">The sequence shown here is derived from an EMBL/GenBank/DDBJ whole genome shotgun (WGS) entry which is preliminary data.</text>
</comment>
<evidence type="ECO:0000313" key="3">
    <source>
        <dbReference type="Proteomes" id="UP000468388"/>
    </source>
</evidence>
<dbReference type="EMBL" id="WRXO01000001">
    <property type="protein sequence ID" value="MVT38969.1"/>
    <property type="molecule type" value="Genomic_DNA"/>
</dbReference>
<proteinExistence type="predicted"/>
<dbReference type="RefSeq" id="WP_157297681.1">
    <property type="nucleotide sequence ID" value="NZ_BAAAZB010000005.1"/>
</dbReference>
<organism evidence="2 3">
    <name type="scientific">Chitinophaga oryziterrae</name>
    <dbReference type="NCBI Taxonomy" id="1031224"/>
    <lineage>
        <taxon>Bacteria</taxon>
        <taxon>Pseudomonadati</taxon>
        <taxon>Bacteroidota</taxon>
        <taxon>Chitinophagia</taxon>
        <taxon>Chitinophagales</taxon>
        <taxon>Chitinophagaceae</taxon>
        <taxon>Chitinophaga</taxon>
    </lineage>
</organism>
<evidence type="ECO:0000313" key="2">
    <source>
        <dbReference type="EMBL" id="MVT38969.1"/>
    </source>
</evidence>
<keyword evidence="1" id="KW-0175">Coiled coil</keyword>
<accession>A0A6N8J443</accession>
<evidence type="ECO:0000256" key="1">
    <source>
        <dbReference type="SAM" id="Coils"/>
    </source>
</evidence>
<feature type="coiled-coil region" evidence="1">
    <location>
        <begin position="7"/>
        <end position="41"/>
    </location>
</feature>
<gene>
    <name evidence="2" type="ORF">GO495_00110</name>
</gene>
<dbReference type="AlphaFoldDB" id="A0A6N8J443"/>
<sequence>MALEQYIQRIEDKLQLLVRKLQQVQGENVLLREQIRLNEEELSAQNDAIATLSNKLQMTKIAGNTQGAPSNKEDDDEFKKEMRTRINDYIREIDRCIALLNS</sequence>
<reference evidence="2 3" key="1">
    <citation type="submission" date="2019-12" db="EMBL/GenBank/DDBJ databases">
        <title>The draft genomic sequence of strain Chitinophaga oryziterrae JCM 16595.</title>
        <authorList>
            <person name="Zhang X."/>
        </authorList>
    </citation>
    <scope>NUCLEOTIDE SEQUENCE [LARGE SCALE GENOMIC DNA]</scope>
    <source>
        <strain evidence="2 3">JCM 16595</strain>
    </source>
</reference>